<reference evidence="2" key="1">
    <citation type="submission" date="2023-08" db="EMBL/GenBank/DDBJ databases">
        <title>Mucin Metabolism Genes Underlie the Key Renovations of Bacteroides xylanisolvens Genomes in Captive Great Apes.</title>
        <authorList>
            <person name="Nishida A.H."/>
        </authorList>
    </citation>
    <scope>NUCLEOTIDE SEQUENCE</scope>
    <source>
        <strain evidence="2">P13.H9</strain>
    </source>
</reference>
<protein>
    <submittedName>
        <fullName evidence="2">Helix-turn-helix domain-containing protein</fullName>
    </submittedName>
</protein>
<comment type="caution">
    <text evidence="2">The sequence shown here is derived from an EMBL/GenBank/DDBJ whole genome shotgun (WGS) entry which is preliminary data.</text>
</comment>
<dbReference type="InterPro" id="IPR010093">
    <property type="entry name" value="SinI_DNA-bd"/>
</dbReference>
<evidence type="ECO:0000313" key="2">
    <source>
        <dbReference type="EMBL" id="MCA4706246.1"/>
    </source>
</evidence>
<dbReference type="Proteomes" id="UP001198461">
    <property type="component" value="Unassembled WGS sequence"/>
</dbReference>
<proteinExistence type="predicted"/>
<sequence length="110" mass="12345">MLQIQKTLNIDSAQCSAPSMVALSTRLQAVEQRLFEEKTVLSTTEACQYMGIAESYLYKLTSAKKIPHYKPNGRMIYFNKQELDQWLLSNPIGATSSTSPIMNPKSVAQQ</sequence>
<dbReference type="InterPro" id="IPR009061">
    <property type="entry name" value="DNA-bd_dom_put_sf"/>
</dbReference>
<dbReference type="Pfam" id="PF12728">
    <property type="entry name" value="HTH_17"/>
    <property type="match status" value="1"/>
</dbReference>
<accession>A0AAW4T557</accession>
<dbReference type="InterPro" id="IPR041657">
    <property type="entry name" value="HTH_17"/>
</dbReference>
<gene>
    <name evidence="2" type="ORF">LD004_21825</name>
</gene>
<dbReference type="SUPFAM" id="SSF46955">
    <property type="entry name" value="Putative DNA-binding domain"/>
    <property type="match status" value="1"/>
</dbReference>
<dbReference type="GO" id="GO:0003677">
    <property type="term" value="F:DNA binding"/>
    <property type="evidence" value="ECO:0007669"/>
    <property type="project" value="InterPro"/>
</dbReference>
<evidence type="ECO:0000313" key="3">
    <source>
        <dbReference type="Proteomes" id="UP001198461"/>
    </source>
</evidence>
<dbReference type="RefSeq" id="WP_225451237.1">
    <property type="nucleotide sequence ID" value="NZ_JAIWXB010000038.1"/>
</dbReference>
<evidence type="ECO:0000259" key="1">
    <source>
        <dbReference type="Pfam" id="PF12728"/>
    </source>
</evidence>
<name>A0AAW4T557_9BACE</name>
<dbReference type="EMBL" id="JAIWYE010000037">
    <property type="protein sequence ID" value="MCA4706246.1"/>
    <property type="molecule type" value="Genomic_DNA"/>
</dbReference>
<dbReference type="NCBIfam" id="TIGR01764">
    <property type="entry name" value="excise"/>
    <property type="match status" value="1"/>
</dbReference>
<feature type="domain" description="Helix-turn-helix" evidence="1">
    <location>
        <begin position="40"/>
        <end position="90"/>
    </location>
</feature>
<organism evidence="2 3">
    <name type="scientific">Bacteroides xylanisolvens</name>
    <dbReference type="NCBI Taxonomy" id="371601"/>
    <lineage>
        <taxon>Bacteria</taxon>
        <taxon>Pseudomonadati</taxon>
        <taxon>Bacteroidota</taxon>
        <taxon>Bacteroidia</taxon>
        <taxon>Bacteroidales</taxon>
        <taxon>Bacteroidaceae</taxon>
        <taxon>Bacteroides</taxon>
    </lineage>
</organism>
<dbReference type="AlphaFoldDB" id="A0AAW4T557"/>